<gene>
    <name evidence="2" type="ORF">Poly41_40640</name>
</gene>
<protein>
    <submittedName>
        <fullName evidence="2">Uncharacterized protein</fullName>
    </submittedName>
</protein>
<accession>A0A5C6DGR5</accession>
<feature type="region of interest" description="Disordered" evidence="1">
    <location>
        <begin position="71"/>
        <end position="93"/>
    </location>
</feature>
<dbReference type="OrthoDB" id="289470at2"/>
<reference evidence="2 3" key="1">
    <citation type="submission" date="2019-02" db="EMBL/GenBank/DDBJ databases">
        <title>Deep-cultivation of Planctomycetes and their phenomic and genomic characterization uncovers novel biology.</title>
        <authorList>
            <person name="Wiegand S."/>
            <person name="Jogler M."/>
            <person name="Boedeker C."/>
            <person name="Pinto D."/>
            <person name="Vollmers J."/>
            <person name="Rivas-Marin E."/>
            <person name="Kohn T."/>
            <person name="Peeters S.H."/>
            <person name="Heuer A."/>
            <person name="Rast P."/>
            <person name="Oberbeckmann S."/>
            <person name="Bunk B."/>
            <person name="Jeske O."/>
            <person name="Meyerdierks A."/>
            <person name="Storesund J.E."/>
            <person name="Kallscheuer N."/>
            <person name="Luecker S."/>
            <person name="Lage O.M."/>
            <person name="Pohl T."/>
            <person name="Merkel B.J."/>
            <person name="Hornburger P."/>
            <person name="Mueller R.-W."/>
            <person name="Bruemmer F."/>
            <person name="Labrenz M."/>
            <person name="Spormann A.M."/>
            <person name="Op Den Camp H."/>
            <person name="Overmann J."/>
            <person name="Amann R."/>
            <person name="Jetten M.S.M."/>
            <person name="Mascher T."/>
            <person name="Medema M.H."/>
            <person name="Devos D.P."/>
            <person name="Kaster A.-K."/>
            <person name="Ovreas L."/>
            <person name="Rohde M."/>
            <person name="Galperin M.Y."/>
            <person name="Jogler C."/>
        </authorList>
    </citation>
    <scope>NUCLEOTIDE SEQUENCE [LARGE SCALE GENOMIC DNA]</scope>
    <source>
        <strain evidence="2 3">Poly41</strain>
    </source>
</reference>
<name>A0A5C6DGR5_9BACT</name>
<dbReference type="Proteomes" id="UP000319143">
    <property type="component" value="Unassembled WGS sequence"/>
</dbReference>
<proteinExistence type="predicted"/>
<comment type="caution">
    <text evidence="2">The sequence shown here is derived from an EMBL/GenBank/DDBJ whole genome shotgun (WGS) entry which is preliminary data.</text>
</comment>
<sequence length="93" mass="10217">MDPQATWNELIRAWSARDVQAAQEAAEALLEWLRKGGFAPLTMQQLPQGDLLHETIATAVCNAVRLHTSLDFPNEESNNDNDNQVGDQGSPST</sequence>
<dbReference type="AlphaFoldDB" id="A0A5C6DGR5"/>
<evidence type="ECO:0000256" key="1">
    <source>
        <dbReference type="SAM" id="MobiDB-lite"/>
    </source>
</evidence>
<keyword evidence="3" id="KW-1185">Reference proteome</keyword>
<dbReference type="RefSeq" id="WP_146528352.1">
    <property type="nucleotide sequence ID" value="NZ_SJPV01000007.1"/>
</dbReference>
<feature type="compositionally biased region" description="Polar residues" evidence="1">
    <location>
        <begin position="84"/>
        <end position="93"/>
    </location>
</feature>
<organism evidence="2 3">
    <name type="scientific">Novipirellula artificiosorum</name>
    <dbReference type="NCBI Taxonomy" id="2528016"/>
    <lineage>
        <taxon>Bacteria</taxon>
        <taxon>Pseudomonadati</taxon>
        <taxon>Planctomycetota</taxon>
        <taxon>Planctomycetia</taxon>
        <taxon>Pirellulales</taxon>
        <taxon>Pirellulaceae</taxon>
        <taxon>Novipirellula</taxon>
    </lineage>
</organism>
<evidence type="ECO:0000313" key="2">
    <source>
        <dbReference type="EMBL" id="TWU34921.1"/>
    </source>
</evidence>
<dbReference type="EMBL" id="SJPV01000007">
    <property type="protein sequence ID" value="TWU34921.1"/>
    <property type="molecule type" value="Genomic_DNA"/>
</dbReference>
<evidence type="ECO:0000313" key="3">
    <source>
        <dbReference type="Proteomes" id="UP000319143"/>
    </source>
</evidence>